<sequence length="150" mass="16500">MASSPTNTAAFAARRVPPPCWTPEETLALARAYTARRLAVGRTHLTSADWPPWLTRPLRPRPPGSAATRLRSSVAVSAPSADVHAPSSTRSISSTIHPLPPLRRNPHPLRHQPHRRLPLPPLPRRGDCLMWKMTEESDVVKALRAIGEVS</sequence>
<comment type="caution">
    <text evidence="2">The sequence shown here is derived from an EMBL/GenBank/DDBJ whole genome shotgun (WGS) entry which is preliminary data.</text>
</comment>
<protein>
    <submittedName>
        <fullName evidence="2">Uncharacterized protein</fullName>
    </submittedName>
</protein>
<dbReference type="Proteomes" id="UP000729402">
    <property type="component" value="Unassembled WGS sequence"/>
</dbReference>
<feature type="compositionally biased region" description="Low complexity" evidence="1">
    <location>
        <begin position="72"/>
        <end position="88"/>
    </location>
</feature>
<gene>
    <name evidence="2" type="ORF">GUJ93_ZPchr0014g47136</name>
</gene>
<accession>A0A8J5W5W9</accession>
<name>A0A8J5W5W9_ZIZPA</name>
<evidence type="ECO:0000313" key="2">
    <source>
        <dbReference type="EMBL" id="KAG8082878.1"/>
    </source>
</evidence>
<reference evidence="2" key="1">
    <citation type="journal article" date="2021" name="bioRxiv">
        <title>Whole Genome Assembly and Annotation of Northern Wild Rice, Zizania palustris L., Supports a Whole Genome Duplication in the Zizania Genus.</title>
        <authorList>
            <person name="Haas M."/>
            <person name="Kono T."/>
            <person name="Macchietto M."/>
            <person name="Millas R."/>
            <person name="McGilp L."/>
            <person name="Shao M."/>
            <person name="Duquette J."/>
            <person name="Hirsch C.N."/>
            <person name="Kimball J."/>
        </authorList>
    </citation>
    <scope>NUCLEOTIDE SEQUENCE</scope>
    <source>
        <tissue evidence="2">Fresh leaf tissue</tissue>
    </source>
</reference>
<reference evidence="2" key="2">
    <citation type="submission" date="2021-02" db="EMBL/GenBank/DDBJ databases">
        <authorList>
            <person name="Kimball J.A."/>
            <person name="Haas M.W."/>
            <person name="Macchietto M."/>
            <person name="Kono T."/>
            <person name="Duquette J."/>
            <person name="Shao M."/>
        </authorList>
    </citation>
    <scope>NUCLEOTIDE SEQUENCE</scope>
    <source>
        <tissue evidence="2">Fresh leaf tissue</tissue>
    </source>
</reference>
<feature type="region of interest" description="Disordered" evidence="1">
    <location>
        <begin position="49"/>
        <end position="121"/>
    </location>
</feature>
<keyword evidence="3" id="KW-1185">Reference proteome</keyword>
<feature type="compositionally biased region" description="Basic residues" evidence="1">
    <location>
        <begin position="104"/>
        <end position="117"/>
    </location>
</feature>
<dbReference type="EMBL" id="JAAALK010000086">
    <property type="protein sequence ID" value="KAG8082878.1"/>
    <property type="molecule type" value="Genomic_DNA"/>
</dbReference>
<evidence type="ECO:0000313" key="3">
    <source>
        <dbReference type="Proteomes" id="UP000729402"/>
    </source>
</evidence>
<organism evidence="2 3">
    <name type="scientific">Zizania palustris</name>
    <name type="common">Northern wild rice</name>
    <dbReference type="NCBI Taxonomy" id="103762"/>
    <lineage>
        <taxon>Eukaryota</taxon>
        <taxon>Viridiplantae</taxon>
        <taxon>Streptophyta</taxon>
        <taxon>Embryophyta</taxon>
        <taxon>Tracheophyta</taxon>
        <taxon>Spermatophyta</taxon>
        <taxon>Magnoliopsida</taxon>
        <taxon>Liliopsida</taxon>
        <taxon>Poales</taxon>
        <taxon>Poaceae</taxon>
        <taxon>BOP clade</taxon>
        <taxon>Oryzoideae</taxon>
        <taxon>Oryzeae</taxon>
        <taxon>Zizaniinae</taxon>
        <taxon>Zizania</taxon>
    </lineage>
</organism>
<evidence type="ECO:0000256" key="1">
    <source>
        <dbReference type="SAM" id="MobiDB-lite"/>
    </source>
</evidence>
<dbReference type="AlphaFoldDB" id="A0A8J5W5W9"/>
<proteinExistence type="predicted"/>